<feature type="domain" description="UPF0033" evidence="2">
    <location>
        <begin position="3"/>
        <end position="27"/>
    </location>
</feature>
<evidence type="ECO:0000313" key="3">
    <source>
        <dbReference type="EMBL" id="WBW50588.1"/>
    </source>
</evidence>
<gene>
    <name evidence="3" type="primary">yedF</name>
    <name evidence="3" type="ORF">O6R05_03315</name>
</gene>
<dbReference type="Proteomes" id="UP001210339">
    <property type="component" value="Chromosome"/>
</dbReference>
<dbReference type="PANTHER" id="PTHR33279">
    <property type="entry name" value="SULFUR CARRIER PROTEIN YEDF-RELATED"/>
    <property type="match status" value="1"/>
</dbReference>
<dbReference type="Gene3D" id="3.30.110.40">
    <property type="entry name" value="TusA-like domain"/>
    <property type="match status" value="1"/>
</dbReference>
<sequence>MEINALGKVCPIPVILAKKALREQREGDVVEVLVDNVEATHNLKKLAEQESLDYDVVQEADERFRVTLTASGKEKKQELTQEEYAVLLDADEFGKGESGFAKSLMETFVYSLTEQDIVPSIVICVNEGVRLSTENEKTVEDLKKLEANGTEVISCGLCLDNYGLKDKLAVGQITNMFRITEILRTYKVISF</sequence>
<dbReference type="PROSITE" id="PS01148">
    <property type="entry name" value="UPF0033"/>
    <property type="match status" value="1"/>
</dbReference>
<keyword evidence="4" id="KW-1185">Reference proteome</keyword>
<dbReference type="InterPro" id="IPR036868">
    <property type="entry name" value="TusA-like_sf"/>
</dbReference>
<dbReference type="InterPro" id="IPR027396">
    <property type="entry name" value="DsrEFH-like"/>
</dbReference>
<dbReference type="Pfam" id="PF01206">
    <property type="entry name" value="TusA"/>
    <property type="match status" value="1"/>
</dbReference>
<dbReference type="InterPro" id="IPR019870">
    <property type="entry name" value="Se_metab_YedF"/>
</dbReference>
<evidence type="ECO:0000259" key="2">
    <source>
        <dbReference type="PROSITE" id="PS01148"/>
    </source>
</evidence>
<dbReference type="InterPro" id="IPR001455">
    <property type="entry name" value="TusA-like"/>
</dbReference>
<evidence type="ECO:0000256" key="1">
    <source>
        <dbReference type="ARBA" id="ARBA00008984"/>
    </source>
</evidence>
<dbReference type="EMBL" id="CP115667">
    <property type="protein sequence ID" value="WBW50588.1"/>
    <property type="molecule type" value="Genomic_DNA"/>
</dbReference>
<dbReference type="NCBIfam" id="TIGR03527">
    <property type="entry name" value="selenium_YedF"/>
    <property type="match status" value="1"/>
</dbReference>
<dbReference type="RefSeq" id="WP_271192113.1">
    <property type="nucleotide sequence ID" value="NZ_CP115667.1"/>
</dbReference>
<comment type="similarity">
    <text evidence="1">Belongs to the sulfur carrier protein TusA family.</text>
</comment>
<dbReference type="SUPFAM" id="SSF75169">
    <property type="entry name" value="DsrEFH-like"/>
    <property type="match status" value="1"/>
</dbReference>
<dbReference type="PANTHER" id="PTHR33279:SF6">
    <property type="entry name" value="SULFUR CARRIER PROTEIN YEDF-RELATED"/>
    <property type="match status" value="1"/>
</dbReference>
<reference evidence="3 4" key="1">
    <citation type="submission" date="2023-01" db="EMBL/GenBank/DDBJ databases">
        <authorList>
            <person name="Lee S.H."/>
            <person name="Jung H.S."/>
            <person name="Yun J.U."/>
        </authorList>
    </citation>
    <scope>NUCLEOTIDE SEQUENCE [LARGE SCALE GENOMIC DNA]</scope>
    <source>
        <strain evidence="3 4">CBA3646</strain>
    </source>
</reference>
<proteinExistence type="inferred from homology"/>
<organism evidence="3 4">
    <name type="scientific">Peptoniphilus equinus</name>
    <dbReference type="NCBI Taxonomy" id="3016343"/>
    <lineage>
        <taxon>Bacteria</taxon>
        <taxon>Bacillati</taxon>
        <taxon>Bacillota</taxon>
        <taxon>Tissierellia</taxon>
        <taxon>Tissierellales</taxon>
        <taxon>Peptoniphilaceae</taxon>
        <taxon>Peptoniphilus</taxon>
    </lineage>
</organism>
<name>A0ABY7QWJ5_9FIRM</name>
<protein>
    <submittedName>
        <fullName evidence="3">Sulfurtransferase-like selenium metabolism protein YedF</fullName>
    </submittedName>
</protein>
<evidence type="ECO:0000313" key="4">
    <source>
        <dbReference type="Proteomes" id="UP001210339"/>
    </source>
</evidence>
<dbReference type="SUPFAM" id="SSF64307">
    <property type="entry name" value="SirA-like"/>
    <property type="match status" value="1"/>
</dbReference>
<accession>A0ABY7QWJ5</accession>